<proteinExistence type="predicted"/>
<dbReference type="Gene3D" id="2.60.120.260">
    <property type="entry name" value="Galactose-binding domain-like"/>
    <property type="match status" value="1"/>
</dbReference>
<dbReference type="EMBL" id="KN823175">
    <property type="protein sequence ID" value="KIO20407.1"/>
    <property type="molecule type" value="Genomic_DNA"/>
</dbReference>
<reference evidence="3 4" key="1">
    <citation type="submission" date="2014-04" db="EMBL/GenBank/DDBJ databases">
        <authorList>
            <consortium name="DOE Joint Genome Institute"/>
            <person name="Kuo A."/>
            <person name="Girlanda M."/>
            <person name="Perotto S."/>
            <person name="Kohler A."/>
            <person name="Nagy L.G."/>
            <person name="Floudas D."/>
            <person name="Copeland A."/>
            <person name="Barry K.W."/>
            <person name="Cichocki N."/>
            <person name="Veneault-Fourrey C."/>
            <person name="LaButti K."/>
            <person name="Lindquist E.A."/>
            <person name="Lipzen A."/>
            <person name="Lundell T."/>
            <person name="Morin E."/>
            <person name="Murat C."/>
            <person name="Sun H."/>
            <person name="Tunlid A."/>
            <person name="Henrissat B."/>
            <person name="Grigoriev I.V."/>
            <person name="Hibbett D.S."/>
            <person name="Martin F."/>
            <person name="Nordberg H.P."/>
            <person name="Cantor M.N."/>
            <person name="Hua S.X."/>
        </authorList>
    </citation>
    <scope>NUCLEOTIDE SEQUENCE [LARGE SCALE GENOMIC DNA]</scope>
    <source>
        <strain evidence="3 4">MUT 4182</strain>
    </source>
</reference>
<dbReference type="STRING" id="1051891.A0A0C3LG45"/>
<evidence type="ECO:0000313" key="4">
    <source>
        <dbReference type="Proteomes" id="UP000054248"/>
    </source>
</evidence>
<gene>
    <name evidence="3" type="ORF">M407DRAFT_245806</name>
</gene>
<name>A0A0C3LG45_9AGAM</name>
<organism evidence="3 4">
    <name type="scientific">Tulasnella calospora MUT 4182</name>
    <dbReference type="NCBI Taxonomy" id="1051891"/>
    <lineage>
        <taxon>Eukaryota</taxon>
        <taxon>Fungi</taxon>
        <taxon>Dikarya</taxon>
        <taxon>Basidiomycota</taxon>
        <taxon>Agaricomycotina</taxon>
        <taxon>Agaricomycetes</taxon>
        <taxon>Cantharellales</taxon>
        <taxon>Tulasnellaceae</taxon>
        <taxon>Tulasnella</taxon>
    </lineage>
</organism>
<protein>
    <recommendedName>
        <fullName evidence="5">Mid2 domain-containing protein</fullName>
    </recommendedName>
</protein>
<evidence type="ECO:0000256" key="1">
    <source>
        <dbReference type="SAM" id="MobiDB-lite"/>
    </source>
</evidence>
<sequence length="355" mass="37345">MKFNVTIASPSPLIAAGSLLFNGTAVWLRSGMPTTTPYTVNFDSIEFDYATGQPSPNALFYEDSLGADMVHNVNIQPASILDTVIIEMDLGDQADAIMSLDDSMMFQEDGFATKGQWTTDDCLGTGRAAGTCHVSEGTGSEFTYEFEGDAITLWGAVESVNSFYTVSIDGLQPTSYSPPNTTSSRPITVLAHASNLGAGSHTLTLTSQPKDGKSRIEIDSVQLYAKTTSGSSTAPSGPSSGISTVPTAAGESSGGLSKSAKIAIIGGVVCGVILLGALLAFIILMRKRNAAAHTRNFSTTYTGGGIATSGIRVDIKRTRTRDDDEDTLAGSVVDMKKDGMELGPLESQTRLPPRW</sequence>
<evidence type="ECO:0008006" key="5">
    <source>
        <dbReference type="Google" id="ProtNLM"/>
    </source>
</evidence>
<feature type="compositionally biased region" description="Low complexity" evidence="1">
    <location>
        <begin position="227"/>
        <end position="244"/>
    </location>
</feature>
<dbReference type="AlphaFoldDB" id="A0A0C3LG45"/>
<dbReference type="Proteomes" id="UP000054248">
    <property type="component" value="Unassembled WGS sequence"/>
</dbReference>
<feature type="region of interest" description="Disordered" evidence="1">
    <location>
        <begin position="227"/>
        <end position="255"/>
    </location>
</feature>
<evidence type="ECO:0000256" key="2">
    <source>
        <dbReference type="SAM" id="Phobius"/>
    </source>
</evidence>
<keyword evidence="2" id="KW-0812">Transmembrane</keyword>
<reference evidence="4" key="2">
    <citation type="submission" date="2015-01" db="EMBL/GenBank/DDBJ databases">
        <title>Evolutionary Origins and Diversification of the Mycorrhizal Mutualists.</title>
        <authorList>
            <consortium name="DOE Joint Genome Institute"/>
            <consortium name="Mycorrhizal Genomics Consortium"/>
            <person name="Kohler A."/>
            <person name="Kuo A."/>
            <person name="Nagy L.G."/>
            <person name="Floudas D."/>
            <person name="Copeland A."/>
            <person name="Barry K.W."/>
            <person name="Cichocki N."/>
            <person name="Veneault-Fourrey C."/>
            <person name="LaButti K."/>
            <person name="Lindquist E.A."/>
            <person name="Lipzen A."/>
            <person name="Lundell T."/>
            <person name="Morin E."/>
            <person name="Murat C."/>
            <person name="Riley R."/>
            <person name="Ohm R."/>
            <person name="Sun H."/>
            <person name="Tunlid A."/>
            <person name="Henrissat B."/>
            <person name="Grigoriev I.V."/>
            <person name="Hibbett D.S."/>
            <person name="Martin F."/>
        </authorList>
    </citation>
    <scope>NUCLEOTIDE SEQUENCE [LARGE SCALE GENOMIC DNA]</scope>
    <source>
        <strain evidence="4">MUT 4182</strain>
    </source>
</reference>
<evidence type="ECO:0000313" key="3">
    <source>
        <dbReference type="EMBL" id="KIO20407.1"/>
    </source>
</evidence>
<keyword evidence="2" id="KW-1133">Transmembrane helix</keyword>
<keyword evidence="4" id="KW-1185">Reference proteome</keyword>
<feature type="transmembrane region" description="Helical" evidence="2">
    <location>
        <begin position="262"/>
        <end position="285"/>
    </location>
</feature>
<accession>A0A0C3LG45</accession>
<keyword evidence="2" id="KW-0472">Membrane</keyword>
<dbReference type="OrthoDB" id="2576082at2759"/>
<dbReference type="HOGENOM" id="CLU_781168_0_0_1"/>